<dbReference type="InterPro" id="IPR017451">
    <property type="entry name" value="F-box-assoc_interact_dom"/>
</dbReference>
<evidence type="ECO:0000313" key="2">
    <source>
        <dbReference type="EMBL" id="KAF2307439.1"/>
    </source>
</evidence>
<accession>A0A6A6M640</accession>
<comment type="caution">
    <text evidence="2">The sequence shown here is derived from an EMBL/GenBank/DDBJ whole genome shotgun (WGS) entry which is preliminary data.</text>
</comment>
<keyword evidence="3" id="KW-1185">Reference proteome</keyword>
<dbReference type="InterPro" id="IPR050796">
    <property type="entry name" value="SCF_F-box_component"/>
</dbReference>
<sequence length="183" mass="20780">MVKRHNAAATQLLIHWRGLSPADASWEYADELQARLTWVWLDSSADDYKLVRIVYLPGSNFDFDEIPPFVEIYSLRSRGWKKVDNDLKYVITDLSKSAFLNGTFHWVATKPPDKTDVWYATVSFSLGEEVFGEMEVPDCLVEKYPVVDVAVSDGSLLLVVITKLTEEGCFSVWMMKEYGVPGS</sequence>
<evidence type="ECO:0000259" key="1">
    <source>
        <dbReference type="Pfam" id="PF07734"/>
    </source>
</evidence>
<dbReference type="PANTHER" id="PTHR31672">
    <property type="entry name" value="BNACNNG10540D PROTEIN"/>
    <property type="match status" value="1"/>
</dbReference>
<dbReference type="InterPro" id="IPR006527">
    <property type="entry name" value="F-box-assoc_dom_typ1"/>
</dbReference>
<feature type="domain" description="F-box associated beta-propeller type 1" evidence="1">
    <location>
        <begin position="44"/>
        <end position="178"/>
    </location>
</feature>
<dbReference type="PANTHER" id="PTHR31672:SF13">
    <property type="entry name" value="F-BOX PROTEIN CPR30-LIKE"/>
    <property type="match status" value="1"/>
</dbReference>
<name>A0A6A6M640_HEVBR</name>
<organism evidence="2 3">
    <name type="scientific">Hevea brasiliensis</name>
    <name type="common">Para rubber tree</name>
    <name type="synonym">Siphonia brasiliensis</name>
    <dbReference type="NCBI Taxonomy" id="3981"/>
    <lineage>
        <taxon>Eukaryota</taxon>
        <taxon>Viridiplantae</taxon>
        <taxon>Streptophyta</taxon>
        <taxon>Embryophyta</taxon>
        <taxon>Tracheophyta</taxon>
        <taxon>Spermatophyta</taxon>
        <taxon>Magnoliopsida</taxon>
        <taxon>eudicotyledons</taxon>
        <taxon>Gunneridae</taxon>
        <taxon>Pentapetalae</taxon>
        <taxon>rosids</taxon>
        <taxon>fabids</taxon>
        <taxon>Malpighiales</taxon>
        <taxon>Euphorbiaceae</taxon>
        <taxon>Crotonoideae</taxon>
        <taxon>Micrandreae</taxon>
        <taxon>Hevea</taxon>
    </lineage>
</organism>
<gene>
    <name evidence="2" type="ORF">GH714_028620</name>
</gene>
<evidence type="ECO:0000313" key="3">
    <source>
        <dbReference type="Proteomes" id="UP000467840"/>
    </source>
</evidence>
<protein>
    <recommendedName>
        <fullName evidence="1">F-box associated beta-propeller type 1 domain-containing protein</fullName>
    </recommendedName>
</protein>
<dbReference type="EMBL" id="JAAGAX010000008">
    <property type="protein sequence ID" value="KAF2307439.1"/>
    <property type="molecule type" value="Genomic_DNA"/>
</dbReference>
<dbReference type="Pfam" id="PF07734">
    <property type="entry name" value="FBA_1"/>
    <property type="match status" value="1"/>
</dbReference>
<reference evidence="2 3" key="1">
    <citation type="journal article" date="2020" name="Mol. Plant">
        <title>The Chromosome-Based Rubber Tree Genome Provides New Insights into Spurge Genome Evolution and Rubber Biosynthesis.</title>
        <authorList>
            <person name="Liu J."/>
            <person name="Shi C."/>
            <person name="Shi C.C."/>
            <person name="Li W."/>
            <person name="Zhang Q.J."/>
            <person name="Zhang Y."/>
            <person name="Li K."/>
            <person name="Lu H.F."/>
            <person name="Shi C."/>
            <person name="Zhu S.T."/>
            <person name="Xiao Z.Y."/>
            <person name="Nan H."/>
            <person name="Yue Y."/>
            <person name="Zhu X.G."/>
            <person name="Wu Y."/>
            <person name="Hong X.N."/>
            <person name="Fan G.Y."/>
            <person name="Tong Y."/>
            <person name="Zhang D."/>
            <person name="Mao C.L."/>
            <person name="Liu Y.L."/>
            <person name="Hao S.J."/>
            <person name="Liu W.Q."/>
            <person name="Lv M.Q."/>
            <person name="Zhang H.B."/>
            <person name="Liu Y."/>
            <person name="Hu-Tang G.R."/>
            <person name="Wang J.P."/>
            <person name="Wang J.H."/>
            <person name="Sun Y.H."/>
            <person name="Ni S.B."/>
            <person name="Chen W.B."/>
            <person name="Zhang X.C."/>
            <person name="Jiao Y.N."/>
            <person name="Eichler E.E."/>
            <person name="Li G.H."/>
            <person name="Liu X."/>
            <person name="Gao L.Z."/>
        </authorList>
    </citation>
    <scope>NUCLEOTIDE SEQUENCE [LARGE SCALE GENOMIC DNA]</scope>
    <source>
        <strain evidence="3">cv. GT1</strain>
        <tissue evidence="2">Leaf</tissue>
    </source>
</reference>
<dbReference type="NCBIfam" id="TIGR01640">
    <property type="entry name" value="F_box_assoc_1"/>
    <property type="match status" value="1"/>
</dbReference>
<dbReference type="AlphaFoldDB" id="A0A6A6M640"/>
<dbReference type="Proteomes" id="UP000467840">
    <property type="component" value="Chromosome 9"/>
</dbReference>
<proteinExistence type="predicted"/>